<accession>A0ABT4T952</accession>
<name>A0ABT4T952_9ACTN</name>
<dbReference type="EMBL" id="JAPNUD010000156">
    <property type="protein sequence ID" value="MDA0645814.1"/>
    <property type="molecule type" value="Genomic_DNA"/>
</dbReference>
<dbReference type="InterPro" id="IPR015590">
    <property type="entry name" value="Aldehyde_DH_dom"/>
</dbReference>
<dbReference type="InterPro" id="IPR016161">
    <property type="entry name" value="Ald_DH/histidinol_DH"/>
</dbReference>
<evidence type="ECO:0000256" key="2">
    <source>
        <dbReference type="PROSITE-ProRule" id="PRU10007"/>
    </source>
</evidence>
<reference evidence="5 6" key="1">
    <citation type="submission" date="2022-11" db="EMBL/GenBank/DDBJ databases">
        <title>Nonomuraea corallina sp. nov., a new species of the genus Nonomuraea isolated from sea side sediment in Thai sea.</title>
        <authorList>
            <person name="Ngamcharungchit C."/>
            <person name="Matsumoto A."/>
            <person name="Suriyachadkun C."/>
            <person name="Panbangred W."/>
            <person name="Inahashi Y."/>
            <person name="Intra B."/>
        </authorList>
    </citation>
    <scope>NUCLEOTIDE SEQUENCE [LARGE SCALE GENOMIC DNA]</scope>
    <source>
        <strain evidence="5 6">DSM 43553</strain>
    </source>
</reference>
<evidence type="ECO:0000313" key="6">
    <source>
        <dbReference type="Proteomes" id="UP001212498"/>
    </source>
</evidence>
<comment type="similarity">
    <text evidence="3">Belongs to the aldehyde dehydrogenase family.</text>
</comment>
<dbReference type="InterPro" id="IPR016162">
    <property type="entry name" value="Ald_DH_N"/>
</dbReference>
<comment type="caution">
    <text evidence="5">The sequence shown here is derived from an EMBL/GenBank/DDBJ whole genome shotgun (WGS) entry which is preliminary data.</text>
</comment>
<dbReference type="InterPro" id="IPR016163">
    <property type="entry name" value="Ald_DH_C"/>
</dbReference>
<sequence>MPREIHVRNPRTGTPDHTIVAAGDDEIIAAAGALRARQSAWAAQPVERRAEALRAFGDAVARHRDELVARLETDTGRRWVSQLEVDSVLTSIERTCRYAEAAFAPEDPAPTADPDVHVTGDLVPYPVVAVISPWNFPFQLALIDAVPALLAGSAVLLKPSEVTPRFIPVLRACVAEVEELAGVLTVVEGDGATGATMVAVADAVCFTGSVRTGRAVGRAAAEHFIPAFLELGGKDPAIVTASADLDAASSAILWGSTINSGHSCMSIERVYVDHAVVEEFTEALVAKAEQVELAYPDIGDGQIGPIISDAQVDVIREQLEEAVAKGAVIRTGGTIQYLGGGAYLRPTVLTGVDHSMRVMREETFGPIIPIMPFDGEDEAVTLANDTEFGLSAAVFAATAEQAAPVAHRLEAGAVSVNDVCLTGMFPEAEKNSFKSSGLGASRMGPPSVRRFLRRRALLMRGSAGIRPWYYDGTPTQTEER</sequence>
<evidence type="ECO:0000256" key="3">
    <source>
        <dbReference type="RuleBase" id="RU003345"/>
    </source>
</evidence>
<protein>
    <submittedName>
        <fullName evidence="5">Aldehyde dehydrogenase family protein</fullName>
    </submittedName>
</protein>
<keyword evidence="1 3" id="KW-0560">Oxidoreductase</keyword>
<feature type="domain" description="Aldehyde dehydrogenase" evidence="4">
    <location>
        <begin position="4"/>
        <end position="454"/>
    </location>
</feature>
<dbReference type="Gene3D" id="3.40.309.10">
    <property type="entry name" value="Aldehyde Dehydrogenase, Chain A, domain 2"/>
    <property type="match status" value="1"/>
</dbReference>
<keyword evidence="6" id="KW-1185">Reference proteome</keyword>
<feature type="active site" evidence="2">
    <location>
        <position position="230"/>
    </location>
</feature>
<dbReference type="RefSeq" id="WP_271279322.1">
    <property type="nucleotide sequence ID" value="NZ_BAABFD010000014.1"/>
</dbReference>
<gene>
    <name evidence="5" type="ORF">OUY24_34765</name>
</gene>
<dbReference type="Proteomes" id="UP001212498">
    <property type="component" value="Unassembled WGS sequence"/>
</dbReference>
<dbReference type="Gene3D" id="3.40.605.10">
    <property type="entry name" value="Aldehyde Dehydrogenase, Chain A, domain 1"/>
    <property type="match status" value="1"/>
</dbReference>
<evidence type="ECO:0000256" key="1">
    <source>
        <dbReference type="ARBA" id="ARBA00023002"/>
    </source>
</evidence>
<dbReference type="SUPFAM" id="SSF53720">
    <property type="entry name" value="ALDH-like"/>
    <property type="match status" value="1"/>
</dbReference>
<dbReference type="PANTHER" id="PTHR11699">
    <property type="entry name" value="ALDEHYDE DEHYDROGENASE-RELATED"/>
    <property type="match status" value="1"/>
</dbReference>
<dbReference type="InterPro" id="IPR029510">
    <property type="entry name" value="Ald_DH_CS_GLU"/>
</dbReference>
<dbReference type="PROSITE" id="PS00687">
    <property type="entry name" value="ALDEHYDE_DEHYDR_GLU"/>
    <property type="match status" value="1"/>
</dbReference>
<organism evidence="5 6">
    <name type="scientific">Nonomuraea ferruginea</name>
    <dbReference type="NCBI Taxonomy" id="46174"/>
    <lineage>
        <taxon>Bacteria</taxon>
        <taxon>Bacillati</taxon>
        <taxon>Actinomycetota</taxon>
        <taxon>Actinomycetes</taxon>
        <taxon>Streptosporangiales</taxon>
        <taxon>Streptosporangiaceae</taxon>
        <taxon>Nonomuraea</taxon>
    </lineage>
</organism>
<dbReference type="Pfam" id="PF00171">
    <property type="entry name" value="Aldedh"/>
    <property type="match status" value="1"/>
</dbReference>
<evidence type="ECO:0000259" key="4">
    <source>
        <dbReference type="Pfam" id="PF00171"/>
    </source>
</evidence>
<evidence type="ECO:0000313" key="5">
    <source>
        <dbReference type="EMBL" id="MDA0645814.1"/>
    </source>
</evidence>
<proteinExistence type="inferred from homology"/>
<dbReference type="CDD" id="cd07099">
    <property type="entry name" value="ALDH_DDALDH"/>
    <property type="match status" value="1"/>
</dbReference>